<reference evidence="1" key="1">
    <citation type="submission" date="2021-06" db="EMBL/GenBank/DDBJ databases">
        <authorList>
            <person name="Kallberg Y."/>
            <person name="Tangrot J."/>
            <person name="Rosling A."/>
        </authorList>
    </citation>
    <scope>NUCLEOTIDE SEQUENCE</scope>
    <source>
        <strain evidence="1">IN212</strain>
    </source>
</reference>
<dbReference type="EMBL" id="CAJVPZ010001597">
    <property type="protein sequence ID" value="CAG8495742.1"/>
    <property type="molecule type" value="Genomic_DNA"/>
</dbReference>
<organism evidence="1 2">
    <name type="scientific">Racocetra fulgida</name>
    <dbReference type="NCBI Taxonomy" id="60492"/>
    <lineage>
        <taxon>Eukaryota</taxon>
        <taxon>Fungi</taxon>
        <taxon>Fungi incertae sedis</taxon>
        <taxon>Mucoromycota</taxon>
        <taxon>Glomeromycotina</taxon>
        <taxon>Glomeromycetes</taxon>
        <taxon>Diversisporales</taxon>
        <taxon>Gigasporaceae</taxon>
        <taxon>Racocetra</taxon>
    </lineage>
</organism>
<evidence type="ECO:0000313" key="1">
    <source>
        <dbReference type="EMBL" id="CAG8495742.1"/>
    </source>
</evidence>
<proteinExistence type="predicted"/>
<evidence type="ECO:0000313" key="2">
    <source>
        <dbReference type="Proteomes" id="UP000789396"/>
    </source>
</evidence>
<sequence>MVDWTGYYPGGPTGQVGKKAYCQEPATHAVVEGTARRVLKRYRLMQKGPHREVYNIVNI</sequence>
<accession>A0A9N9EWA1</accession>
<dbReference type="AlphaFoldDB" id="A0A9N9EWA1"/>
<dbReference type="OrthoDB" id="10524410at2759"/>
<gene>
    <name evidence="1" type="ORF">RFULGI_LOCUS2196</name>
</gene>
<name>A0A9N9EWA1_9GLOM</name>
<comment type="caution">
    <text evidence="1">The sequence shown here is derived from an EMBL/GenBank/DDBJ whole genome shotgun (WGS) entry which is preliminary data.</text>
</comment>
<dbReference type="Proteomes" id="UP000789396">
    <property type="component" value="Unassembled WGS sequence"/>
</dbReference>
<keyword evidence="2" id="KW-1185">Reference proteome</keyword>
<protein>
    <submittedName>
        <fullName evidence="1">16182_t:CDS:1</fullName>
    </submittedName>
</protein>